<evidence type="ECO:0000313" key="10">
    <source>
        <dbReference type="EMBL" id="MCU6744152.1"/>
    </source>
</evidence>
<proteinExistence type="predicted"/>
<evidence type="ECO:0000256" key="7">
    <source>
        <dbReference type="ARBA" id="ARBA00022962"/>
    </source>
</evidence>
<dbReference type="EC" id="2.6.1.16" evidence="2"/>
<dbReference type="InterPro" id="IPR047084">
    <property type="entry name" value="GFAT_N"/>
</dbReference>
<dbReference type="CDD" id="cd00714">
    <property type="entry name" value="GFAT"/>
    <property type="match status" value="1"/>
</dbReference>
<evidence type="ECO:0000256" key="2">
    <source>
        <dbReference type="ARBA" id="ARBA00012916"/>
    </source>
</evidence>
<evidence type="ECO:0000256" key="5">
    <source>
        <dbReference type="ARBA" id="ARBA00022679"/>
    </source>
</evidence>
<dbReference type="GO" id="GO:0004360">
    <property type="term" value="F:glutamine-fructose-6-phosphate transaminase (isomerizing) activity"/>
    <property type="evidence" value="ECO:0007669"/>
    <property type="project" value="UniProtKB-EC"/>
</dbReference>
<evidence type="ECO:0000256" key="4">
    <source>
        <dbReference type="ARBA" id="ARBA00022576"/>
    </source>
</evidence>
<keyword evidence="5 10" id="KW-0808">Transferase</keyword>
<dbReference type="Pfam" id="PF13522">
    <property type="entry name" value="GATase_6"/>
    <property type="match status" value="1"/>
</dbReference>
<dbReference type="SUPFAM" id="SSF56235">
    <property type="entry name" value="N-terminal nucleophile aminohydrolases (Ntn hydrolases)"/>
    <property type="match status" value="1"/>
</dbReference>
<accession>A0ABT2T1L7</accession>
<dbReference type="InterPro" id="IPR035466">
    <property type="entry name" value="GlmS/AgaS_SIS"/>
</dbReference>
<dbReference type="InterPro" id="IPR035490">
    <property type="entry name" value="GlmS/FrlB_SIS"/>
</dbReference>
<dbReference type="PANTHER" id="PTHR10937">
    <property type="entry name" value="GLUCOSAMINE--FRUCTOSE-6-PHOSPHATE AMINOTRANSFERASE, ISOMERIZING"/>
    <property type="match status" value="1"/>
</dbReference>
<dbReference type="InterPro" id="IPR005855">
    <property type="entry name" value="GFAT"/>
</dbReference>
<evidence type="ECO:0000256" key="3">
    <source>
        <dbReference type="ARBA" id="ARBA00016090"/>
    </source>
</evidence>
<protein>
    <recommendedName>
        <fullName evidence="3">Glutamine--fructose-6-phosphate aminotransferase [isomerizing]</fullName>
        <ecNumber evidence="2">2.6.1.16</ecNumber>
    </recommendedName>
</protein>
<evidence type="ECO:0000259" key="8">
    <source>
        <dbReference type="PROSITE" id="PS51278"/>
    </source>
</evidence>
<gene>
    <name evidence="10" type="primary">glmS</name>
    <name evidence="10" type="ORF">OCV77_06535</name>
</gene>
<keyword evidence="7" id="KW-0315">Glutamine amidotransferase</keyword>
<keyword evidence="6" id="KW-0677">Repeat</keyword>
<comment type="catalytic activity">
    <reaction evidence="1">
        <text>D-fructose 6-phosphate + L-glutamine = D-glucosamine 6-phosphate + L-glutamate</text>
        <dbReference type="Rhea" id="RHEA:13237"/>
        <dbReference type="ChEBI" id="CHEBI:29985"/>
        <dbReference type="ChEBI" id="CHEBI:58359"/>
        <dbReference type="ChEBI" id="CHEBI:58725"/>
        <dbReference type="ChEBI" id="CHEBI:61527"/>
        <dbReference type="EC" id="2.6.1.16"/>
    </reaction>
</comment>
<evidence type="ECO:0000313" key="11">
    <source>
        <dbReference type="Proteomes" id="UP001652432"/>
    </source>
</evidence>
<dbReference type="InterPro" id="IPR017932">
    <property type="entry name" value="GATase_2_dom"/>
</dbReference>
<dbReference type="RefSeq" id="WP_262574125.1">
    <property type="nucleotide sequence ID" value="NZ_JAOQKJ010000004.1"/>
</dbReference>
<organism evidence="10 11">
    <name type="scientific">Suilimivivens aceti</name>
    <dbReference type="NCBI Taxonomy" id="2981774"/>
    <lineage>
        <taxon>Bacteria</taxon>
        <taxon>Bacillati</taxon>
        <taxon>Bacillota</taxon>
        <taxon>Clostridia</taxon>
        <taxon>Lachnospirales</taxon>
        <taxon>Lachnospiraceae</taxon>
        <taxon>Suilimivivens</taxon>
    </lineage>
</organism>
<feature type="domain" description="SIS" evidence="9">
    <location>
        <begin position="455"/>
        <end position="597"/>
    </location>
</feature>
<dbReference type="PROSITE" id="PS51278">
    <property type="entry name" value="GATASE_TYPE_2"/>
    <property type="match status" value="1"/>
</dbReference>
<dbReference type="EMBL" id="JAOQKJ010000004">
    <property type="protein sequence ID" value="MCU6744152.1"/>
    <property type="molecule type" value="Genomic_DNA"/>
</dbReference>
<dbReference type="Gene3D" id="3.40.50.10490">
    <property type="entry name" value="Glucose-6-phosphate isomerase like protein, domain 1"/>
    <property type="match status" value="2"/>
</dbReference>
<dbReference type="PROSITE" id="PS51464">
    <property type="entry name" value="SIS"/>
    <property type="match status" value="2"/>
</dbReference>
<sequence length="607" mass="67244">MCGIIGYTGKREASEIMLDALELLEYRGYDSAGIALFPENGGPVRIFKKAGRVHDLRELCAKNDVTGHCGIGHTRWATHGGVSDENAHPHHFKDVTITHNGIIENYRQLIERYELDGKLTSQTDSEVVAAVLSHFYTGDPYAAIRKTVLKLKGTFALSIMFDDIPGKIFAVRNVSPIVAANTEDGAILSSDVAAIVPFTTQYFVVPEFHVVCLSGDGIEMYDLSGDKARIDWLTVDWDISRSDKGGYPFYMEKEIMEQPRVIGETVKPRIKDGKPDFTAEGIPDEMLASCRRICVIACGTAMHAGLVGKSLIQSLIGIHVDVVMASEFMYNDPIVDKTTLVIAISQSGETIDTLEALKFARKCGSPSISIVNVKGASIARASEYVIYTNAGPEIAVASTKAYTTQLAVLYLLTARMAIARKLWSDEQMKEYMEELQRVPAVMEEVLKSKEEIHHIADTMLNARDVFMIGRGLDYSILLEGSLKLKEISYIHSEAYASGELKHGTIALITEETPVIAVVTQDKLKSKELSNIKEVQSRGARVILLIKGQEELEQEKIWSRIFRLPVMKDEFMVMPVSIVLQLIAYYVSLDKGLDVDKPRNLAKVVTVE</sequence>
<dbReference type="CDD" id="cd05009">
    <property type="entry name" value="SIS_GlmS_GlmD_2"/>
    <property type="match status" value="1"/>
</dbReference>
<feature type="domain" description="Glutamine amidotransferase type-2" evidence="8">
    <location>
        <begin position="2"/>
        <end position="216"/>
    </location>
</feature>
<keyword evidence="4 10" id="KW-0032">Aminotransferase</keyword>
<dbReference type="SUPFAM" id="SSF53697">
    <property type="entry name" value="SIS domain"/>
    <property type="match status" value="1"/>
</dbReference>
<dbReference type="CDD" id="cd05008">
    <property type="entry name" value="SIS_GlmS_GlmD_1"/>
    <property type="match status" value="1"/>
</dbReference>
<evidence type="ECO:0000256" key="1">
    <source>
        <dbReference type="ARBA" id="ARBA00001031"/>
    </source>
</evidence>
<dbReference type="Pfam" id="PF01380">
    <property type="entry name" value="SIS"/>
    <property type="match status" value="2"/>
</dbReference>
<dbReference type="InterPro" id="IPR029055">
    <property type="entry name" value="Ntn_hydrolases_N"/>
</dbReference>
<dbReference type="NCBIfam" id="TIGR01135">
    <property type="entry name" value="glmS"/>
    <property type="match status" value="1"/>
</dbReference>
<dbReference type="Proteomes" id="UP001652432">
    <property type="component" value="Unassembled WGS sequence"/>
</dbReference>
<evidence type="ECO:0000256" key="6">
    <source>
        <dbReference type="ARBA" id="ARBA00022737"/>
    </source>
</evidence>
<dbReference type="PANTHER" id="PTHR10937:SF0">
    <property type="entry name" value="GLUTAMINE--FRUCTOSE-6-PHOSPHATE TRANSAMINASE (ISOMERIZING)"/>
    <property type="match status" value="1"/>
</dbReference>
<dbReference type="InterPro" id="IPR046348">
    <property type="entry name" value="SIS_dom_sf"/>
</dbReference>
<keyword evidence="11" id="KW-1185">Reference proteome</keyword>
<feature type="domain" description="SIS" evidence="9">
    <location>
        <begin position="282"/>
        <end position="422"/>
    </location>
</feature>
<evidence type="ECO:0000259" key="9">
    <source>
        <dbReference type="PROSITE" id="PS51464"/>
    </source>
</evidence>
<dbReference type="Gene3D" id="3.60.20.10">
    <property type="entry name" value="Glutamine Phosphoribosylpyrophosphate, subunit 1, domain 1"/>
    <property type="match status" value="1"/>
</dbReference>
<comment type="caution">
    <text evidence="10">The sequence shown here is derived from an EMBL/GenBank/DDBJ whole genome shotgun (WGS) entry which is preliminary data.</text>
</comment>
<dbReference type="NCBIfam" id="NF001484">
    <property type="entry name" value="PRK00331.1"/>
    <property type="match status" value="1"/>
</dbReference>
<reference evidence="10 11" key="1">
    <citation type="journal article" date="2021" name="ISME Commun">
        <title>Automated analysis of genomic sequences facilitates high-throughput and comprehensive description of bacteria.</title>
        <authorList>
            <person name="Hitch T.C.A."/>
        </authorList>
    </citation>
    <scope>NUCLEOTIDE SEQUENCE [LARGE SCALE GENOMIC DNA]</scope>
    <source>
        <strain evidence="10 11">Sanger_18</strain>
    </source>
</reference>
<name>A0ABT2T1L7_9FIRM</name>
<dbReference type="InterPro" id="IPR001347">
    <property type="entry name" value="SIS_dom"/>
</dbReference>